<dbReference type="AlphaFoldDB" id="A0A4V1A371"/>
<dbReference type="KEGG" id="uth:DKZ56_10365"/>
<organism evidence="1 2">
    <name type="scientific">Ureibacillus thermophilus</name>
    <dbReference type="NCBI Taxonomy" id="367743"/>
    <lineage>
        <taxon>Bacteria</taxon>
        <taxon>Bacillati</taxon>
        <taxon>Bacillota</taxon>
        <taxon>Bacilli</taxon>
        <taxon>Bacillales</taxon>
        <taxon>Caryophanaceae</taxon>
        <taxon>Ureibacillus</taxon>
    </lineage>
</organism>
<name>A0A4V1A371_9BACL</name>
<proteinExistence type="predicted"/>
<protein>
    <submittedName>
        <fullName evidence="1">Nucleoside-diphosphate sugar epimerase</fullName>
    </submittedName>
</protein>
<evidence type="ECO:0000313" key="1">
    <source>
        <dbReference type="EMBL" id="QBK26230.1"/>
    </source>
</evidence>
<dbReference type="RefSeq" id="WP_208649920.1">
    <property type="nucleotide sequence ID" value="NZ_CP036528.1"/>
</dbReference>
<dbReference type="Proteomes" id="UP000291151">
    <property type="component" value="Chromosome"/>
</dbReference>
<sequence length="463" mass="55512">MLKIKKIEFIKAVYDESLSHNIFSIANIYFSNYPPILGALIYWKKNNSRSEYTREGEYKFFYNLDDITYFAAVKFPKGTKLTRDQKQELSYILLDERGSIGTYTFKTHPNRRKRFNPKKTLEQLNMPENFDVTSIPFHYGPIIDEQSVEELRRENPHLTKEFIVDYCYWRYRLIKMHPTDFEPYLKYVDFAYVCYACDQISEKYLIDHLDLVDVSALQYNYPVLARLSPSFKKYVIDELIRNKKEINPHFADEIDTFIEDDTYFSEYATIDLLDEELFEEEEEKIDFHFFEFDRGPYKWPGSEHLVKGIPSLASQLYDDMGYKKPTNEEMDEQFSKYNEKQISLISAILEPHWLNRYKDRIDWKAACLYNKHLTDEFLNEHIEYVDFECLGNNLSCVLSEEFIEKHMNQFNHDKPVPLIIRFLTVQMYLNHKDKIKVNSDLLFQYYNSIGAPEYKRILDLLDE</sequence>
<gene>
    <name evidence="1" type="ORF">DKZ56_10365</name>
</gene>
<dbReference type="EMBL" id="CP036528">
    <property type="protein sequence ID" value="QBK26230.1"/>
    <property type="molecule type" value="Genomic_DNA"/>
</dbReference>
<accession>A0A4V1A371</accession>
<reference evidence="1 2" key="1">
    <citation type="submission" date="2019-02" db="EMBL/GenBank/DDBJ databases">
        <title>Ureibacillus thermophilus.</title>
        <authorList>
            <person name="Sunny J.S."/>
            <person name="Natarajan A."/>
            <person name="Saleena L.M."/>
        </authorList>
    </citation>
    <scope>NUCLEOTIDE SEQUENCE [LARGE SCALE GENOMIC DNA]</scope>
    <source>
        <strain evidence="1 2">LM102</strain>
    </source>
</reference>
<evidence type="ECO:0000313" key="2">
    <source>
        <dbReference type="Proteomes" id="UP000291151"/>
    </source>
</evidence>
<keyword evidence="2" id="KW-1185">Reference proteome</keyword>